<protein>
    <submittedName>
        <fullName evidence="6">CRP/FNR family transcriptional regulator, anaerobic regulatory protein</fullName>
    </submittedName>
</protein>
<dbReference type="SMART" id="SM00419">
    <property type="entry name" value="HTH_CRP"/>
    <property type="match status" value="1"/>
</dbReference>
<dbReference type="InterPro" id="IPR018490">
    <property type="entry name" value="cNMP-bd_dom_sf"/>
</dbReference>
<dbReference type="PANTHER" id="PTHR24567">
    <property type="entry name" value="CRP FAMILY TRANSCRIPTIONAL REGULATORY PROTEIN"/>
    <property type="match status" value="1"/>
</dbReference>
<accession>A0A1H3ZJ64</accession>
<dbReference type="PROSITE" id="PS51063">
    <property type="entry name" value="HTH_CRP_2"/>
    <property type="match status" value="1"/>
</dbReference>
<dbReference type="AlphaFoldDB" id="A0A1H3ZJ64"/>
<feature type="domain" description="HTH crp-type" evidence="5">
    <location>
        <begin position="153"/>
        <end position="214"/>
    </location>
</feature>
<keyword evidence="2" id="KW-0238">DNA-binding</keyword>
<evidence type="ECO:0000313" key="6">
    <source>
        <dbReference type="EMBL" id="SEA23717.1"/>
    </source>
</evidence>
<dbReference type="Proteomes" id="UP000198703">
    <property type="component" value="Unassembled WGS sequence"/>
</dbReference>
<evidence type="ECO:0000256" key="1">
    <source>
        <dbReference type="ARBA" id="ARBA00023015"/>
    </source>
</evidence>
<evidence type="ECO:0000313" key="7">
    <source>
        <dbReference type="Proteomes" id="UP000198703"/>
    </source>
</evidence>
<dbReference type="InterPro" id="IPR036390">
    <property type="entry name" value="WH_DNA-bd_sf"/>
</dbReference>
<dbReference type="InterPro" id="IPR014710">
    <property type="entry name" value="RmlC-like_jellyroll"/>
</dbReference>
<dbReference type="GO" id="GO:0003677">
    <property type="term" value="F:DNA binding"/>
    <property type="evidence" value="ECO:0007669"/>
    <property type="project" value="UniProtKB-KW"/>
</dbReference>
<dbReference type="PANTHER" id="PTHR24567:SF74">
    <property type="entry name" value="HTH-TYPE TRANSCRIPTIONAL REGULATOR ARCR"/>
    <property type="match status" value="1"/>
</dbReference>
<keyword evidence="7" id="KW-1185">Reference proteome</keyword>
<evidence type="ECO:0000256" key="3">
    <source>
        <dbReference type="ARBA" id="ARBA00023163"/>
    </source>
</evidence>
<dbReference type="CDD" id="cd00038">
    <property type="entry name" value="CAP_ED"/>
    <property type="match status" value="1"/>
</dbReference>
<feature type="domain" description="Cyclic nucleotide-binding" evidence="4">
    <location>
        <begin position="23"/>
        <end position="139"/>
    </location>
</feature>
<dbReference type="GO" id="GO:0005829">
    <property type="term" value="C:cytosol"/>
    <property type="evidence" value="ECO:0007669"/>
    <property type="project" value="TreeGrafter"/>
</dbReference>
<dbReference type="EMBL" id="FNQM01000003">
    <property type="protein sequence ID" value="SEA23717.1"/>
    <property type="molecule type" value="Genomic_DNA"/>
</dbReference>
<dbReference type="RefSeq" id="WP_093251503.1">
    <property type="nucleotide sequence ID" value="NZ_FNQM01000003.1"/>
</dbReference>
<dbReference type="Gene3D" id="2.60.120.10">
    <property type="entry name" value="Jelly Rolls"/>
    <property type="match status" value="1"/>
</dbReference>
<dbReference type="OrthoDB" id="9776746at2"/>
<evidence type="ECO:0000256" key="2">
    <source>
        <dbReference type="ARBA" id="ARBA00023125"/>
    </source>
</evidence>
<dbReference type="InterPro" id="IPR012318">
    <property type="entry name" value="HTH_CRP"/>
</dbReference>
<dbReference type="InterPro" id="IPR000595">
    <property type="entry name" value="cNMP-bd_dom"/>
</dbReference>
<dbReference type="STRING" id="89524.SAMN05444370_103560"/>
<keyword evidence="1" id="KW-0805">Transcription regulation</keyword>
<reference evidence="6 7" key="1">
    <citation type="submission" date="2016-10" db="EMBL/GenBank/DDBJ databases">
        <authorList>
            <person name="de Groot N.N."/>
        </authorList>
    </citation>
    <scope>NUCLEOTIDE SEQUENCE [LARGE SCALE GENOMIC DNA]</scope>
    <source>
        <strain evidence="6 7">DSM 15345</strain>
    </source>
</reference>
<organism evidence="6 7">
    <name type="scientific">Rubrimonas cliftonensis</name>
    <dbReference type="NCBI Taxonomy" id="89524"/>
    <lineage>
        <taxon>Bacteria</taxon>
        <taxon>Pseudomonadati</taxon>
        <taxon>Pseudomonadota</taxon>
        <taxon>Alphaproteobacteria</taxon>
        <taxon>Rhodobacterales</taxon>
        <taxon>Paracoccaceae</taxon>
        <taxon>Rubrimonas</taxon>
    </lineage>
</organism>
<gene>
    <name evidence="6" type="ORF">SAMN05444370_103560</name>
</gene>
<dbReference type="Pfam" id="PF00027">
    <property type="entry name" value="cNMP_binding"/>
    <property type="match status" value="1"/>
</dbReference>
<dbReference type="SUPFAM" id="SSF46785">
    <property type="entry name" value="Winged helix' DNA-binding domain"/>
    <property type="match status" value="1"/>
</dbReference>
<dbReference type="PROSITE" id="PS50042">
    <property type="entry name" value="CNMP_BINDING_3"/>
    <property type="match status" value="1"/>
</dbReference>
<name>A0A1H3ZJ64_9RHOB</name>
<dbReference type="SUPFAM" id="SSF51206">
    <property type="entry name" value="cAMP-binding domain-like"/>
    <property type="match status" value="1"/>
</dbReference>
<dbReference type="GO" id="GO:0003700">
    <property type="term" value="F:DNA-binding transcription factor activity"/>
    <property type="evidence" value="ECO:0007669"/>
    <property type="project" value="TreeGrafter"/>
</dbReference>
<proteinExistence type="predicted"/>
<dbReference type="Pfam" id="PF13545">
    <property type="entry name" value="HTH_Crp_2"/>
    <property type="match status" value="1"/>
</dbReference>
<keyword evidence="3" id="KW-0804">Transcription</keyword>
<dbReference type="InterPro" id="IPR036388">
    <property type="entry name" value="WH-like_DNA-bd_sf"/>
</dbReference>
<dbReference type="Gene3D" id="1.10.10.10">
    <property type="entry name" value="Winged helix-like DNA-binding domain superfamily/Winged helix DNA-binding domain"/>
    <property type="match status" value="1"/>
</dbReference>
<dbReference type="InterPro" id="IPR050397">
    <property type="entry name" value="Env_Response_Regulators"/>
</dbReference>
<sequence length="223" mass="23856">MSAPSRSPDLRAALAAAAPDWPDALREVVAANGSLLRRTDGQRMFSPGDACQGFVVMLSGVVRVEHMGATGRSVVLYRVGPGDTCVMTTSCLVTGGAYRAWGYAEGDIEALALSPATFQRLLAENEPFRSMALGVFATRIRELVEVIDELLLHRVDLRLAAWLAEAGPEVAATHQAIAGELGTAREVVSRILKEFERRGWIALARGAVAVRDAAALRGFAAQR</sequence>
<evidence type="ECO:0000259" key="5">
    <source>
        <dbReference type="PROSITE" id="PS51063"/>
    </source>
</evidence>
<evidence type="ECO:0000259" key="4">
    <source>
        <dbReference type="PROSITE" id="PS50042"/>
    </source>
</evidence>